<feature type="region of interest" description="Disordered" evidence="2">
    <location>
        <begin position="18"/>
        <end position="38"/>
    </location>
</feature>
<dbReference type="Pfam" id="PF14265">
    <property type="entry name" value="DUF4355"/>
    <property type="match status" value="1"/>
</dbReference>
<dbReference type="EMBL" id="FOXR01000019">
    <property type="protein sequence ID" value="SFQ22956.1"/>
    <property type="molecule type" value="Genomic_DNA"/>
</dbReference>
<reference evidence="3 4" key="1">
    <citation type="submission" date="2016-10" db="EMBL/GenBank/DDBJ databases">
        <authorList>
            <person name="de Groot N.N."/>
        </authorList>
    </citation>
    <scope>NUCLEOTIDE SEQUENCE [LARGE SCALE GENOMIC DNA]</scope>
    <source>
        <strain evidence="3 4">DSM 20678</strain>
    </source>
</reference>
<proteinExistence type="predicted"/>
<name>A0A1I5WTZ7_9FIRM</name>
<sequence>MLDKEKFLFDLQLFADTGDSADDVQDNQNQDNDADTDNDIDIEKLFKNEQFKRLFQSELDKRIAQALKTNDKKWKQKLEEEKQKATMTAEELLAQKEKELRERELKLQKIEYFKNNNIPLDFVDYIHGEDIDEIAEKTKEFMKIFNAEVQKAVEARLKEGYIPPKNKDSNKLTLEDIKKMTPDEINKNWDVIKTLLKQSR</sequence>
<keyword evidence="1" id="KW-0175">Coiled coil</keyword>
<dbReference type="Proteomes" id="UP000198577">
    <property type="component" value="Unassembled WGS sequence"/>
</dbReference>
<dbReference type="STRING" id="937334.SAMN05444406_11923"/>
<organism evidence="3 4">
    <name type="scientific">Caldicoprobacter faecalis</name>
    <dbReference type="NCBI Taxonomy" id="937334"/>
    <lineage>
        <taxon>Bacteria</taxon>
        <taxon>Bacillati</taxon>
        <taxon>Bacillota</taxon>
        <taxon>Clostridia</taxon>
        <taxon>Caldicoprobacterales</taxon>
        <taxon>Caldicoprobacteraceae</taxon>
        <taxon>Caldicoprobacter</taxon>
    </lineage>
</organism>
<feature type="coiled-coil region" evidence="1">
    <location>
        <begin position="64"/>
        <end position="109"/>
    </location>
</feature>
<keyword evidence="4" id="KW-1185">Reference proteome</keyword>
<accession>A0A1I5WTZ7</accession>
<evidence type="ECO:0000256" key="2">
    <source>
        <dbReference type="SAM" id="MobiDB-lite"/>
    </source>
</evidence>
<evidence type="ECO:0000313" key="4">
    <source>
        <dbReference type="Proteomes" id="UP000198577"/>
    </source>
</evidence>
<evidence type="ECO:0008006" key="5">
    <source>
        <dbReference type="Google" id="ProtNLM"/>
    </source>
</evidence>
<evidence type="ECO:0000256" key="1">
    <source>
        <dbReference type="SAM" id="Coils"/>
    </source>
</evidence>
<evidence type="ECO:0000313" key="3">
    <source>
        <dbReference type="EMBL" id="SFQ22956.1"/>
    </source>
</evidence>
<dbReference type="InterPro" id="IPR025580">
    <property type="entry name" value="Gp46"/>
</dbReference>
<protein>
    <recommendedName>
        <fullName evidence="5">DUF4355 domain-containing protein</fullName>
    </recommendedName>
</protein>
<dbReference type="RefSeq" id="WP_092282458.1">
    <property type="nucleotide sequence ID" value="NZ_FOXR01000019.1"/>
</dbReference>
<dbReference type="AlphaFoldDB" id="A0A1I5WTZ7"/>
<gene>
    <name evidence="3" type="ORF">SAMN05444406_11923</name>
</gene>
<dbReference type="OrthoDB" id="2666821at2"/>